<evidence type="ECO:0000313" key="2">
    <source>
        <dbReference type="EMBL" id="GIG42586.1"/>
    </source>
</evidence>
<evidence type="ECO:0000259" key="1">
    <source>
        <dbReference type="Pfam" id="PF05368"/>
    </source>
</evidence>
<dbReference type="InterPro" id="IPR008030">
    <property type="entry name" value="NmrA-like"/>
</dbReference>
<dbReference type="Gene3D" id="3.40.50.720">
    <property type="entry name" value="NAD(P)-binding Rossmann-like Domain"/>
    <property type="match status" value="1"/>
</dbReference>
<evidence type="ECO:0000313" key="3">
    <source>
        <dbReference type="Proteomes" id="UP000660611"/>
    </source>
</evidence>
<organism evidence="2 3">
    <name type="scientific">Dactylosporangium siamense</name>
    <dbReference type="NCBI Taxonomy" id="685454"/>
    <lineage>
        <taxon>Bacteria</taxon>
        <taxon>Bacillati</taxon>
        <taxon>Actinomycetota</taxon>
        <taxon>Actinomycetes</taxon>
        <taxon>Micromonosporales</taxon>
        <taxon>Micromonosporaceae</taxon>
        <taxon>Dactylosporangium</taxon>
    </lineage>
</organism>
<dbReference type="Pfam" id="PF05368">
    <property type="entry name" value="NmrA"/>
    <property type="match status" value="1"/>
</dbReference>
<gene>
    <name evidence="2" type="ORF">Dsi01nite_006270</name>
</gene>
<dbReference type="AlphaFoldDB" id="A0A919PD54"/>
<feature type="domain" description="NmrA-like" evidence="1">
    <location>
        <begin position="2"/>
        <end position="223"/>
    </location>
</feature>
<dbReference type="InterPro" id="IPR051604">
    <property type="entry name" value="Ergot_Alk_Oxidoreductase"/>
</dbReference>
<proteinExistence type="predicted"/>
<sequence length="293" mass="33027">MLVVTGPTGNVGAELVRLLLAEGVAFRAAAHDPDGARREHGRPDLPVVRLDYDDRGTWPAVLDGVDTLFLLFPVPSPGAVRTRMLPFVDAAVAAGCRHIVYLSVFGGDSAKIIPHYPVERHIERSGVAYTILRCSFFMQNLCRRLSTHGVDIMDRDEVFVPAGRGRITFLDARDAALVALRAIRAPAEHHNTAYALTGPERLDFYEVAEVLSERFNRTVRYRRPSVPRFWWRLRRRGVTFDTIAFMTAVYTLTRLGRNEPVTGDLARLLDGSPRALPQFVTDYRPRFEQRAWT</sequence>
<dbReference type="Proteomes" id="UP000660611">
    <property type="component" value="Unassembled WGS sequence"/>
</dbReference>
<dbReference type="RefSeq" id="WP_203844474.1">
    <property type="nucleotide sequence ID" value="NZ_BAAAVW010000002.1"/>
</dbReference>
<comment type="caution">
    <text evidence="2">The sequence shown here is derived from an EMBL/GenBank/DDBJ whole genome shotgun (WGS) entry which is preliminary data.</text>
</comment>
<dbReference type="InterPro" id="IPR036291">
    <property type="entry name" value="NAD(P)-bd_dom_sf"/>
</dbReference>
<protein>
    <submittedName>
        <fullName evidence="2">NmrA family transcriptional regulator</fullName>
    </submittedName>
</protein>
<dbReference type="SUPFAM" id="SSF51735">
    <property type="entry name" value="NAD(P)-binding Rossmann-fold domains"/>
    <property type="match status" value="1"/>
</dbReference>
<dbReference type="EMBL" id="BONQ01000015">
    <property type="protein sequence ID" value="GIG42586.1"/>
    <property type="molecule type" value="Genomic_DNA"/>
</dbReference>
<reference evidence="2" key="1">
    <citation type="submission" date="2021-01" db="EMBL/GenBank/DDBJ databases">
        <title>Whole genome shotgun sequence of Dactylosporangium siamense NBRC 106093.</title>
        <authorList>
            <person name="Komaki H."/>
            <person name="Tamura T."/>
        </authorList>
    </citation>
    <scope>NUCLEOTIDE SEQUENCE</scope>
    <source>
        <strain evidence="2">NBRC 106093</strain>
    </source>
</reference>
<name>A0A919PD54_9ACTN</name>
<dbReference type="PANTHER" id="PTHR43162">
    <property type="match status" value="1"/>
</dbReference>
<dbReference type="PANTHER" id="PTHR43162:SF1">
    <property type="entry name" value="PRESTALK A DIFFERENTIATION PROTEIN A"/>
    <property type="match status" value="1"/>
</dbReference>
<keyword evidence="3" id="KW-1185">Reference proteome</keyword>
<accession>A0A919PD54</accession>
<dbReference type="Gene3D" id="3.90.25.10">
    <property type="entry name" value="UDP-galactose 4-epimerase, domain 1"/>
    <property type="match status" value="1"/>
</dbReference>